<dbReference type="EMBL" id="BAAAZP010000203">
    <property type="protein sequence ID" value="GAA3709253.1"/>
    <property type="molecule type" value="Genomic_DNA"/>
</dbReference>
<dbReference type="RefSeq" id="WP_344893155.1">
    <property type="nucleotide sequence ID" value="NZ_BAAAZP010000203.1"/>
</dbReference>
<comment type="caution">
    <text evidence="1">The sequence shown here is derived from an EMBL/GenBank/DDBJ whole genome shotgun (WGS) entry which is preliminary data.</text>
</comment>
<evidence type="ECO:0000313" key="1">
    <source>
        <dbReference type="EMBL" id="GAA3709253.1"/>
    </source>
</evidence>
<reference evidence="2" key="1">
    <citation type="journal article" date="2019" name="Int. J. Syst. Evol. Microbiol.">
        <title>The Global Catalogue of Microorganisms (GCM) 10K type strain sequencing project: providing services to taxonomists for standard genome sequencing and annotation.</title>
        <authorList>
            <consortium name="The Broad Institute Genomics Platform"/>
            <consortium name="The Broad Institute Genome Sequencing Center for Infectious Disease"/>
            <person name="Wu L."/>
            <person name="Ma J."/>
        </authorList>
    </citation>
    <scope>NUCLEOTIDE SEQUENCE [LARGE SCALE GENOMIC DNA]</scope>
    <source>
        <strain evidence="2">JCM 16904</strain>
    </source>
</reference>
<accession>A0ABP7DUX1</accession>
<sequence length="87" mass="9791">MTSGSTDPSRAADLPGVYRREGRRDLVSQAAEEDLVQRRFDVEASDRLLLTDITGHPTGEREALLRCCHKCLSVPDHRLVRRRTAGF</sequence>
<gene>
    <name evidence="1" type="ORF">GCM10022224_088470</name>
</gene>
<evidence type="ECO:0000313" key="2">
    <source>
        <dbReference type="Proteomes" id="UP001500902"/>
    </source>
</evidence>
<dbReference type="Proteomes" id="UP001500902">
    <property type="component" value="Unassembled WGS sequence"/>
</dbReference>
<name>A0ABP7DUX1_9ACTN</name>
<organism evidence="1 2">
    <name type="scientific">Nonomuraea antimicrobica</name>
    <dbReference type="NCBI Taxonomy" id="561173"/>
    <lineage>
        <taxon>Bacteria</taxon>
        <taxon>Bacillati</taxon>
        <taxon>Actinomycetota</taxon>
        <taxon>Actinomycetes</taxon>
        <taxon>Streptosporangiales</taxon>
        <taxon>Streptosporangiaceae</taxon>
        <taxon>Nonomuraea</taxon>
    </lineage>
</organism>
<proteinExistence type="predicted"/>
<protein>
    <submittedName>
        <fullName evidence="1">Uncharacterized protein</fullName>
    </submittedName>
</protein>
<keyword evidence="2" id="KW-1185">Reference proteome</keyword>